<keyword evidence="19" id="KW-1185">Reference proteome</keyword>
<evidence type="ECO:0000256" key="4">
    <source>
        <dbReference type="ARBA" id="ARBA00022618"/>
    </source>
</evidence>
<evidence type="ECO:0000256" key="6">
    <source>
        <dbReference type="ARBA" id="ARBA00022741"/>
    </source>
</evidence>
<proteinExistence type="inferred from homology"/>
<evidence type="ECO:0000256" key="16">
    <source>
        <dbReference type="SAM" id="MobiDB-lite"/>
    </source>
</evidence>
<gene>
    <name evidence="18" type="ORF">Ocin01_04862</name>
</gene>
<keyword evidence="8 15" id="KW-0067">ATP-binding</keyword>
<organism evidence="18 19">
    <name type="scientific">Orchesella cincta</name>
    <name type="common">Springtail</name>
    <name type="synonym">Podura cincta</name>
    <dbReference type="NCBI Taxonomy" id="48709"/>
    <lineage>
        <taxon>Eukaryota</taxon>
        <taxon>Metazoa</taxon>
        <taxon>Ecdysozoa</taxon>
        <taxon>Arthropoda</taxon>
        <taxon>Hexapoda</taxon>
        <taxon>Collembola</taxon>
        <taxon>Entomobryomorpha</taxon>
        <taxon>Entomobryoidea</taxon>
        <taxon>Orchesellidae</taxon>
        <taxon>Orchesellinae</taxon>
        <taxon>Orchesella</taxon>
    </lineage>
</organism>
<evidence type="ECO:0000256" key="15">
    <source>
        <dbReference type="RuleBase" id="RU362109"/>
    </source>
</evidence>
<dbReference type="CDD" id="cd23804">
    <property type="entry name" value="UBCc_UBE2S"/>
    <property type="match status" value="1"/>
</dbReference>
<keyword evidence="4" id="KW-0132">Cell division</keyword>
<dbReference type="InterPro" id="IPR023313">
    <property type="entry name" value="UBQ-conjugating_AS"/>
</dbReference>
<accession>A0A1D2N953</accession>
<feature type="active site" description="Glycyl thioester intermediate" evidence="14">
    <location>
        <position position="98"/>
    </location>
</feature>
<comment type="caution">
    <text evidence="18">The sequence shown here is derived from an EMBL/GenBank/DDBJ whole genome shotgun (WGS) entry which is preliminary data.</text>
</comment>
<dbReference type="OrthoDB" id="10069349at2759"/>
<comment type="catalytic activity">
    <reaction evidence="1">
        <text>S-ubiquitinyl-[E1 ubiquitin-activating enzyme]-L-cysteine + [E2 ubiquitin-conjugating enzyme]-L-cysteine = [E1 ubiquitin-activating enzyme]-L-cysteine + S-ubiquitinyl-[E2 ubiquitin-conjugating enzyme]-L-cysteine.</text>
        <dbReference type="EC" id="2.3.2.23"/>
    </reaction>
</comment>
<dbReference type="Pfam" id="PF00179">
    <property type="entry name" value="UQ_con"/>
    <property type="match status" value="1"/>
</dbReference>
<reference evidence="18 19" key="1">
    <citation type="journal article" date="2016" name="Genome Biol. Evol.">
        <title>Gene Family Evolution Reflects Adaptation to Soil Environmental Stressors in the Genome of the Collembolan Orchesella cincta.</title>
        <authorList>
            <person name="Faddeeva-Vakhrusheva A."/>
            <person name="Derks M.F."/>
            <person name="Anvar S.Y."/>
            <person name="Agamennone V."/>
            <person name="Suring W."/>
            <person name="Smit S."/>
            <person name="van Straalen N.M."/>
            <person name="Roelofs D."/>
        </authorList>
    </citation>
    <scope>NUCLEOTIDE SEQUENCE [LARGE SCALE GENOMIC DNA]</scope>
    <source>
        <tissue evidence="18">Mixed pool</tissue>
    </source>
</reference>
<dbReference type="EMBL" id="LJIJ01000138">
    <property type="protein sequence ID" value="ODN01793.1"/>
    <property type="molecule type" value="Genomic_DNA"/>
</dbReference>
<feature type="compositionally biased region" description="Low complexity" evidence="16">
    <location>
        <begin position="160"/>
        <end position="170"/>
    </location>
</feature>
<dbReference type="FunFam" id="3.10.110.10:FF:000034">
    <property type="entry name" value="Ubiquitin-conjugating enzyme E2 S"/>
    <property type="match status" value="1"/>
</dbReference>
<feature type="region of interest" description="Disordered" evidence="16">
    <location>
        <begin position="159"/>
        <end position="186"/>
    </location>
</feature>
<dbReference type="GO" id="GO:0010458">
    <property type="term" value="P:exit from mitosis"/>
    <property type="evidence" value="ECO:0007669"/>
    <property type="project" value="UniProtKB-ARBA"/>
</dbReference>
<evidence type="ECO:0000313" key="19">
    <source>
        <dbReference type="Proteomes" id="UP000094527"/>
    </source>
</evidence>
<evidence type="ECO:0000256" key="9">
    <source>
        <dbReference type="ARBA" id="ARBA00023306"/>
    </source>
</evidence>
<evidence type="ECO:0000259" key="17">
    <source>
        <dbReference type="PROSITE" id="PS50127"/>
    </source>
</evidence>
<dbReference type="GO" id="GO:0051301">
    <property type="term" value="P:cell division"/>
    <property type="evidence" value="ECO:0007669"/>
    <property type="project" value="UniProtKB-KW"/>
</dbReference>
<comment type="similarity">
    <text evidence="15">Belongs to the ubiquitin-conjugating enzyme family.</text>
</comment>
<protein>
    <recommendedName>
        <fullName evidence="10">Ubiquitin-conjugating enzyme E2 S</fullName>
        <ecNumber evidence="3">2.3.2.23</ecNumber>
    </recommendedName>
    <alternativeName>
        <fullName evidence="11">E2 ubiquitin-conjugating enzyme S</fullName>
    </alternativeName>
    <alternativeName>
        <fullName evidence="13">Ubiquitin carrier protein S</fullName>
    </alternativeName>
    <alternativeName>
        <fullName evidence="12">Ubiquitin-protein ligase S</fullName>
    </alternativeName>
</protein>
<dbReference type="PROSITE" id="PS00183">
    <property type="entry name" value="UBC_1"/>
    <property type="match status" value="1"/>
</dbReference>
<feature type="domain" description="UBC core" evidence="17">
    <location>
        <begin position="14"/>
        <end position="160"/>
    </location>
</feature>
<dbReference type="InterPro" id="IPR000608">
    <property type="entry name" value="UBC"/>
</dbReference>
<dbReference type="OMA" id="QPAKCGA"/>
<evidence type="ECO:0000256" key="10">
    <source>
        <dbReference type="ARBA" id="ARBA00039892"/>
    </source>
</evidence>
<evidence type="ECO:0000256" key="11">
    <source>
        <dbReference type="ARBA" id="ARBA00041794"/>
    </source>
</evidence>
<evidence type="ECO:0000256" key="2">
    <source>
        <dbReference type="ARBA" id="ARBA00004906"/>
    </source>
</evidence>
<evidence type="ECO:0000256" key="5">
    <source>
        <dbReference type="ARBA" id="ARBA00022679"/>
    </source>
</evidence>
<dbReference type="GO" id="GO:0061631">
    <property type="term" value="F:ubiquitin conjugating enzyme activity"/>
    <property type="evidence" value="ECO:0007669"/>
    <property type="project" value="UniProtKB-EC"/>
</dbReference>
<keyword evidence="7 15" id="KW-0833">Ubl conjugation pathway</keyword>
<dbReference type="AlphaFoldDB" id="A0A1D2N953"/>
<name>A0A1D2N953_ORCCI</name>
<evidence type="ECO:0000256" key="14">
    <source>
        <dbReference type="PROSITE-ProRule" id="PRU10133"/>
    </source>
</evidence>
<evidence type="ECO:0000256" key="1">
    <source>
        <dbReference type="ARBA" id="ARBA00000485"/>
    </source>
</evidence>
<evidence type="ECO:0000256" key="12">
    <source>
        <dbReference type="ARBA" id="ARBA00042314"/>
    </source>
</evidence>
<sequence length="186" mass="20530">MASSISNSENLPPHVLRSVSKEVVSLSQEPPEGIQVHINHDDITDIQATVVGPEGTPYVGGEFKLKMVLGKDFPAAPPKGYFLTKIFHPNVASNGEICVNALKKDWNPQLGLKHILLVIKCLLIEPNPESALNEEAGKLLLDNYNEFFQRASLMTEIHAKPQTSSPTTTAKKAKIRKDKKKTLKRL</sequence>
<dbReference type="PANTHER" id="PTHR24067">
    <property type="entry name" value="UBIQUITIN-CONJUGATING ENZYME E2"/>
    <property type="match status" value="1"/>
</dbReference>
<keyword evidence="9" id="KW-0131">Cell cycle</keyword>
<dbReference type="Proteomes" id="UP000094527">
    <property type="component" value="Unassembled WGS sequence"/>
</dbReference>
<keyword evidence="6 15" id="KW-0547">Nucleotide-binding</keyword>
<keyword evidence="5" id="KW-0808">Transferase</keyword>
<evidence type="ECO:0000256" key="8">
    <source>
        <dbReference type="ARBA" id="ARBA00022840"/>
    </source>
</evidence>
<dbReference type="InterPro" id="IPR050113">
    <property type="entry name" value="Ub_conjugating_enzyme"/>
</dbReference>
<dbReference type="SMART" id="SM00212">
    <property type="entry name" value="UBCc"/>
    <property type="match status" value="1"/>
</dbReference>
<feature type="compositionally biased region" description="Basic residues" evidence="16">
    <location>
        <begin position="171"/>
        <end position="186"/>
    </location>
</feature>
<dbReference type="EC" id="2.3.2.23" evidence="3"/>
<evidence type="ECO:0000256" key="7">
    <source>
        <dbReference type="ARBA" id="ARBA00022786"/>
    </source>
</evidence>
<dbReference type="STRING" id="48709.A0A1D2N953"/>
<dbReference type="GO" id="GO:0005524">
    <property type="term" value="F:ATP binding"/>
    <property type="evidence" value="ECO:0007669"/>
    <property type="project" value="UniProtKB-UniRule"/>
</dbReference>
<evidence type="ECO:0000256" key="13">
    <source>
        <dbReference type="ARBA" id="ARBA00042399"/>
    </source>
</evidence>
<evidence type="ECO:0000256" key="3">
    <source>
        <dbReference type="ARBA" id="ARBA00012486"/>
    </source>
</evidence>
<dbReference type="GO" id="GO:0031145">
    <property type="term" value="P:anaphase-promoting complex-dependent catabolic process"/>
    <property type="evidence" value="ECO:0007669"/>
    <property type="project" value="UniProtKB-ARBA"/>
</dbReference>
<dbReference type="InterPro" id="IPR016135">
    <property type="entry name" value="UBQ-conjugating_enzyme/RWD"/>
</dbReference>
<dbReference type="Gene3D" id="3.10.110.10">
    <property type="entry name" value="Ubiquitin Conjugating Enzyme"/>
    <property type="match status" value="1"/>
</dbReference>
<comment type="pathway">
    <text evidence="2">Protein modification; protein ubiquitination.</text>
</comment>
<dbReference type="PROSITE" id="PS50127">
    <property type="entry name" value="UBC_2"/>
    <property type="match status" value="1"/>
</dbReference>
<dbReference type="SUPFAM" id="SSF54495">
    <property type="entry name" value="UBC-like"/>
    <property type="match status" value="1"/>
</dbReference>
<evidence type="ECO:0000313" key="18">
    <source>
        <dbReference type="EMBL" id="ODN01793.1"/>
    </source>
</evidence>